<name>A0A9D1J1B8_9FIRM</name>
<gene>
    <name evidence="1" type="ORF">IAA54_05615</name>
</gene>
<sequence>MTDLYQSGTRNLSFRVEMLDGFVSKGELETESFSISMDSTAEIKFSASLTVADNPNMDWQKNRIKITMIDSGAEYVLGTFLPQYVSRQYTSNRGLLSVEAYDLSILVQMDCITSRLSIAQGEKYMDIIQELLVSAGVQNVDAVASDAVFLTARDDWDIGTPKIQIVNQLLQEIGYAEMTTDSYGTVVLTPYQEPSPENIKQQYDDGTASVLLPEVSSTNNAYEIPNIFLGIVSNPDLDSAFTYQYVNEDPASKTSTIYTGCNKVMVLEVDNIASQADLETYVRKIAYEQMQGEETVEIQTAISQHGVRDVIALSTQAVSGIFEEISWQIDSSSLTMSHTLKRTITL</sequence>
<organism evidence="1 2">
    <name type="scientific">Candidatus Gallacutalibacter pullicola</name>
    <dbReference type="NCBI Taxonomy" id="2840830"/>
    <lineage>
        <taxon>Bacteria</taxon>
        <taxon>Bacillati</taxon>
        <taxon>Bacillota</taxon>
        <taxon>Clostridia</taxon>
        <taxon>Eubacteriales</taxon>
        <taxon>Candidatus Gallacutalibacter</taxon>
    </lineage>
</organism>
<protein>
    <submittedName>
        <fullName evidence="1">Uncharacterized protein</fullName>
    </submittedName>
</protein>
<dbReference type="Proteomes" id="UP000886785">
    <property type="component" value="Unassembled WGS sequence"/>
</dbReference>
<accession>A0A9D1J1B8</accession>
<evidence type="ECO:0000313" key="2">
    <source>
        <dbReference type="Proteomes" id="UP000886785"/>
    </source>
</evidence>
<dbReference type="EMBL" id="DVHF01000064">
    <property type="protein sequence ID" value="HIR57128.1"/>
    <property type="molecule type" value="Genomic_DNA"/>
</dbReference>
<comment type="caution">
    <text evidence="1">The sequence shown here is derived from an EMBL/GenBank/DDBJ whole genome shotgun (WGS) entry which is preliminary data.</text>
</comment>
<dbReference type="AlphaFoldDB" id="A0A9D1J1B8"/>
<reference evidence="1" key="1">
    <citation type="submission" date="2020-10" db="EMBL/GenBank/DDBJ databases">
        <authorList>
            <person name="Gilroy R."/>
        </authorList>
    </citation>
    <scope>NUCLEOTIDE SEQUENCE</scope>
    <source>
        <strain evidence="1">ChiSjej1B19-7085</strain>
    </source>
</reference>
<reference evidence="1" key="2">
    <citation type="journal article" date="2021" name="PeerJ">
        <title>Extensive microbial diversity within the chicken gut microbiome revealed by metagenomics and culture.</title>
        <authorList>
            <person name="Gilroy R."/>
            <person name="Ravi A."/>
            <person name="Getino M."/>
            <person name="Pursley I."/>
            <person name="Horton D.L."/>
            <person name="Alikhan N.F."/>
            <person name="Baker D."/>
            <person name="Gharbi K."/>
            <person name="Hall N."/>
            <person name="Watson M."/>
            <person name="Adriaenssens E.M."/>
            <person name="Foster-Nyarko E."/>
            <person name="Jarju S."/>
            <person name="Secka A."/>
            <person name="Antonio M."/>
            <person name="Oren A."/>
            <person name="Chaudhuri R.R."/>
            <person name="La Ragione R."/>
            <person name="Hildebrand F."/>
            <person name="Pallen M.J."/>
        </authorList>
    </citation>
    <scope>NUCLEOTIDE SEQUENCE</scope>
    <source>
        <strain evidence="1">ChiSjej1B19-7085</strain>
    </source>
</reference>
<evidence type="ECO:0000313" key="1">
    <source>
        <dbReference type="EMBL" id="HIR57128.1"/>
    </source>
</evidence>
<proteinExistence type="predicted"/>